<comment type="caution">
    <text evidence="4">The sequence shown here is derived from an EMBL/GenBank/DDBJ whole genome shotgun (WGS) entry which is preliminary data.</text>
</comment>
<dbReference type="EMBL" id="MKZY01000007">
    <property type="protein sequence ID" value="OOO06760.1"/>
    <property type="molecule type" value="Genomic_DNA"/>
</dbReference>
<dbReference type="EMBL" id="BSYA01000254">
    <property type="protein sequence ID" value="GMG37707.1"/>
    <property type="molecule type" value="Genomic_DNA"/>
</dbReference>
<feature type="domain" description="Peptidase M60" evidence="2">
    <location>
        <begin position="271"/>
        <end position="580"/>
    </location>
</feature>
<dbReference type="Gene3D" id="1.10.390.30">
    <property type="entry name" value="Peptidase M60, enhancin-like domain 3"/>
    <property type="match status" value="1"/>
</dbReference>
<dbReference type="InterPro" id="IPR031161">
    <property type="entry name" value="Peptidase_M60_dom"/>
</dbReference>
<accession>A0A1S9DCH4</accession>
<dbReference type="OrthoDB" id="10260387at2759"/>
<dbReference type="AlphaFoldDB" id="A0A1S9DCH4"/>
<dbReference type="Proteomes" id="UP001165205">
    <property type="component" value="Unassembled WGS sequence"/>
</dbReference>
<dbReference type="Pfam" id="PF13402">
    <property type="entry name" value="Peptidase_M60"/>
    <property type="match status" value="1"/>
</dbReference>
<reference evidence="4 5" key="1">
    <citation type="submission" date="2016-10" db="EMBL/GenBank/DDBJ databases">
        <title>Genome sequencing of Aspergillus oryzae BCC7051.</title>
        <authorList>
            <person name="Thammarongtham C."/>
            <person name="Vorapreeda T."/>
            <person name="Nookaew I."/>
            <person name="Srisuk T."/>
            <person name="Land M."/>
            <person name="Jeennor S."/>
            <person name="Laoteng K."/>
        </authorList>
    </citation>
    <scope>NUCLEOTIDE SEQUENCE [LARGE SCALE GENOMIC DNA]</scope>
    <source>
        <strain evidence="4 5">BCC7051</strain>
    </source>
</reference>
<evidence type="ECO:0000256" key="1">
    <source>
        <dbReference type="SAM" id="SignalP"/>
    </source>
</evidence>
<evidence type="ECO:0000313" key="5">
    <source>
        <dbReference type="Proteomes" id="UP000190312"/>
    </source>
</evidence>
<feature type="signal peptide" evidence="1">
    <location>
        <begin position="1"/>
        <end position="21"/>
    </location>
</feature>
<dbReference type="InterPro" id="IPR051244">
    <property type="entry name" value="TCAF"/>
</dbReference>
<dbReference type="InterPro" id="IPR042279">
    <property type="entry name" value="Pep_M60_3"/>
</dbReference>
<evidence type="ECO:0000313" key="4">
    <source>
        <dbReference type="EMBL" id="OOO06760.1"/>
    </source>
</evidence>
<dbReference type="Pfam" id="PF17291">
    <property type="entry name" value="M60-like_N"/>
    <property type="match status" value="1"/>
</dbReference>
<dbReference type="PANTHER" id="PTHR15730:SF5">
    <property type="entry name" value="SI:CH211-210B2.2-RELATED"/>
    <property type="match status" value="1"/>
</dbReference>
<keyword evidence="1" id="KW-0732">Signal</keyword>
<sequence length="673" mass="77294">MRLTHPIWLIALIGGRQVCLGAPHESGCGLDHLDWLALHNDAHVAIDAQIPDLNGEAVVEDREVDDFWFGKDEEIWNAKDNYQYNSGQVLLQSPLEENVPLDEVASDSISFDCKTKEQVIYNGQSQMVFTEVRNKAPQKVDKLIIETPDLRPWNLSITKFWGSCPGTKPGATRIRCEYIDVHPGSVRIAQIKVQLGEYEGSAIEFPMKMTSYVNGHLKDDKEVKVHWDKREPLVYKQTDPSKFPQPRTFKVSPLVSPPDEALRLRQQFHWSDLQSTGFYLNPNEPLTVFVESSVRDGPKPRLVLGPPALVHPDHGKEHVPAQLVELPPLENGRNKIVHNFGGIIYIRYTHRASDQPPPPVFLRLGDTAEPFPLFREGSTTDAQWKSMLDVTKVPFAEHDGKRVIITGLAKHAKKYADNGQRQQELLDTYAHIIAIQDRFSALKYNARDPRDRPSLLRPMVVESVNSGVATATNYRAAIPNRLSDQIYWVPRLRNSWMVFHELGHQRQITRTWSWRAMTEVTVNIYSLANLREYKPPGHKNVAEWDNAKQYLTKASKEKDFDSAGFYLSLVMFEQLRVVFGDGFYHELHRDARHTLVVDKDADKKHHFMTKAAQLTGQDLTEYFTKWGLKPEDRTINEMKKQPKPKRDYTKTPVYGGHQMYRMLERSRRIEEAL</sequence>
<protein>
    <submittedName>
        <fullName evidence="3">Unnamed protein product</fullName>
    </submittedName>
</protein>
<dbReference type="PANTHER" id="PTHR15730">
    <property type="entry name" value="EXPERIMENTAL AUTOIMMUNE PROSTATITIS ANTIGEN 2-RELATED"/>
    <property type="match status" value="1"/>
</dbReference>
<dbReference type="Gene3D" id="2.60.120.1250">
    <property type="entry name" value="Peptidase M60, enhancin-like domain 1"/>
    <property type="match status" value="1"/>
</dbReference>
<feature type="chain" id="PRO_5042690122" evidence="1">
    <location>
        <begin position="22"/>
        <end position="673"/>
    </location>
</feature>
<organism evidence="4 5">
    <name type="scientific">Aspergillus oryzae</name>
    <name type="common">Yellow koji mold</name>
    <dbReference type="NCBI Taxonomy" id="5062"/>
    <lineage>
        <taxon>Eukaryota</taxon>
        <taxon>Fungi</taxon>
        <taxon>Dikarya</taxon>
        <taxon>Ascomycota</taxon>
        <taxon>Pezizomycotina</taxon>
        <taxon>Eurotiomycetes</taxon>
        <taxon>Eurotiomycetidae</taxon>
        <taxon>Eurotiales</taxon>
        <taxon>Aspergillaceae</taxon>
        <taxon>Aspergillus</taxon>
        <taxon>Aspergillus subgen. Circumdati</taxon>
    </lineage>
</organism>
<name>A0A1S9DCH4_ASPOZ</name>
<dbReference type="PROSITE" id="PS51723">
    <property type="entry name" value="PEPTIDASE_M60"/>
    <property type="match status" value="1"/>
</dbReference>
<dbReference type="SMART" id="SM01276">
    <property type="entry name" value="M60-like"/>
    <property type="match status" value="1"/>
</dbReference>
<evidence type="ECO:0000259" key="2">
    <source>
        <dbReference type="PROSITE" id="PS51723"/>
    </source>
</evidence>
<dbReference type="Gene3D" id="3.40.390.80">
    <property type="entry name" value="Peptidase M60, enhancin-like domain 2"/>
    <property type="match status" value="1"/>
</dbReference>
<dbReference type="InterPro" id="IPR035423">
    <property type="entry name" value="M60-like_N"/>
</dbReference>
<dbReference type="VEuPathDB" id="FungiDB:AO090011000271"/>
<proteinExistence type="predicted"/>
<gene>
    <name evidence="3" type="ORF">Aory04_001252000</name>
    <name evidence="4" type="ORF">OAory_01089630</name>
</gene>
<dbReference type="Proteomes" id="UP000190312">
    <property type="component" value="Unassembled WGS sequence"/>
</dbReference>
<evidence type="ECO:0000313" key="3">
    <source>
        <dbReference type="EMBL" id="GMG37707.1"/>
    </source>
</evidence>
<reference evidence="3" key="2">
    <citation type="submission" date="2023-04" db="EMBL/GenBank/DDBJ databases">
        <title>Aspergillus oryzae NBRC 4228.</title>
        <authorList>
            <person name="Ichikawa N."/>
            <person name="Sato H."/>
            <person name="Tonouchi N."/>
        </authorList>
    </citation>
    <scope>NUCLEOTIDE SEQUENCE</scope>
    <source>
        <strain evidence="3">NBRC 4228</strain>
    </source>
</reference>